<feature type="active site" evidence="16">
    <location>
        <position position="166"/>
    </location>
</feature>
<keyword evidence="13 16" id="KW-0131">Cell cycle</keyword>
<dbReference type="GO" id="GO:0005829">
    <property type="term" value="C:cytosol"/>
    <property type="evidence" value="ECO:0007669"/>
    <property type="project" value="TreeGrafter"/>
</dbReference>
<evidence type="ECO:0000256" key="1">
    <source>
        <dbReference type="ARBA" id="ARBA00001974"/>
    </source>
</evidence>
<dbReference type="EMBL" id="MFLD01000046">
    <property type="protein sequence ID" value="OGG57996.1"/>
    <property type="molecule type" value="Genomic_DNA"/>
</dbReference>
<dbReference type="SUPFAM" id="SSF56194">
    <property type="entry name" value="Uridine diphospho-N-Acetylenolpyruvylglucosamine reductase, MurB, C-terminal domain"/>
    <property type="match status" value="1"/>
</dbReference>
<dbReference type="InterPro" id="IPR036318">
    <property type="entry name" value="FAD-bd_PCMH-like_sf"/>
</dbReference>
<evidence type="ECO:0000256" key="5">
    <source>
        <dbReference type="ARBA" id="ARBA00022490"/>
    </source>
</evidence>
<gene>
    <name evidence="16" type="primary">murB</name>
    <name evidence="18" type="ORF">A3C86_02285</name>
</gene>
<dbReference type="EC" id="1.3.1.98" evidence="16"/>
<evidence type="ECO:0000256" key="3">
    <source>
        <dbReference type="ARBA" id="ARBA00004496"/>
    </source>
</evidence>
<comment type="caution">
    <text evidence="18">The sequence shown here is derived from an EMBL/GenBank/DDBJ whole genome shotgun (WGS) entry which is preliminary data.</text>
</comment>
<evidence type="ECO:0000256" key="11">
    <source>
        <dbReference type="ARBA" id="ARBA00022984"/>
    </source>
</evidence>
<evidence type="ECO:0000256" key="13">
    <source>
        <dbReference type="ARBA" id="ARBA00023306"/>
    </source>
</evidence>
<sequence length="313" mass="34190">MVIKIQENVPLAPLTTFNIGGSARYFAEIKSEAEITEVLAVAQEKGIPLIMFAGGSNVLVPDEGLNALVVSISLKNFTCRDNVLEAEAGCNLLSLIREMSNINLGGWEKLSGIPGTIGGAVRGNAGAFGVEIKDVVTKVRAFNANKSDLSEMIREFSNNECDFAYRHSFFKDNRNWIITSVAVRLLKVADRAESKRLIEQTIAGREKRHLQNIQAAGSYFMNPVAPREVQEMFEKDKGMKSREGRVPAGWLIEKAGMKGAKVGGAIASFQHPNYIVNEGHASARDVKELAQKIKDAVRAKFGVDLQEEAVILA</sequence>
<organism evidence="18 19">
    <name type="scientific">Candidatus Kaiserbacteria bacterium RIFCSPHIGHO2_02_FULL_49_16</name>
    <dbReference type="NCBI Taxonomy" id="1798490"/>
    <lineage>
        <taxon>Bacteria</taxon>
        <taxon>Candidatus Kaiseribacteriota</taxon>
    </lineage>
</organism>
<dbReference type="PANTHER" id="PTHR21071:SF4">
    <property type="entry name" value="UDP-N-ACETYLENOLPYRUVOYLGLUCOSAMINE REDUCTASE"/>
    <property type="match status" value="1"/>
</dbReference>
<dbReference type="GO" id="GO:0008360">
    <property type="term" value="P:regulation of cell shape"/>
    <property type="evidence" value="ECO:0007669"/>
    <property type="project" value="UniProtKB-KW"/>
</dbReference>
<keyword evidence="7 16" id="KW-0285">Flavoprotein</keyword>
<dbReference type="Pfam" id="PF02873">
    <property type="entry name" value="MurB_C"/>
    <property type="match status" value="1"/>
</dbReference>
<keyword evidence="9 16" id="KW-0521">NADP</keyword>
<dbReference type="HAMAP" id="MF_00037">
    <property type="entry name" value="MurB"/>
    <property type="match status" value="1"/>
</dbReference>
<keyword evidence="6 16" id="KW-0132">Cell division</keyword>
<evidence type="ECO:0000259" key="17">
    <source>
        <dbReference type="PROSITE" id="PS51387"/>
    </source>
</evidence>
<dbReference type="GO" id="GO:0008762">
    <property type="term" value="F:UDP-N-acetylmuramate dehydrogenase activity"/>
    <property type="evidence" value="ECO:0007669"/>
    <property type="project" value="UniProtKB-UniRule"/>
</dbReference>
<dbReference type="InterPro" id="IPR011601">
    <property type="entry name" value="MurB_C"/>
</dbReference>
<proteinExistence type="inferred from homology"/>
<keyword evidence="11 16" id="KW-0573">Peptidoglycan synthesis</keyword>
<feature type="active site" description="Proton donor" evidence="16">
    <location>
        <position position="218"/>
    </location>
</feature>
<dbReference type="GO" id="GO:0071949">
    <property type="term" value="F:FAD binding"/>
    <property type="evidence" value="ECO:0007669"/>
    <property type="project" value="InterPro"/>
</dbReference>
<evidence type="ECO:0000256" key="7">
    <source>
        <dbReference type="ARBA" id="ARBA00022630"/>
    </source>
</evidence>
<evidence type="ECO:0000256" key="6">
    <source>
        <dbReference type="ARBA" id="ARBA00022618"/>
    </source>
</evidence>
<comment type="pathway">
    <text evidence="4 16">Cell wall biogenesis; peptidoglycan biosynthesis.</text>
</comment>
<evidence type="ECO:0000256" key="2">
    <source>
        <dbReference type="ARBA" id="ARBA00003921"/>
    </source>
</evidence>
<evidence type="ECO:0000313" key="18">
    <source>
        <dbReference type="EMBL" id="OGG57996.1"/>
    </source>
</evidence>
<evidence type="ECO:0000256" key="4">
    <source>
        <dbReference type="ARBA" id="ARBA00004752"/>
    </source>
</evidence>
<keyword evidence="5 16" id="KW-0963">Cytoplasm</keyword>
<evidence type="ECO:0000313" key="19">
    <source>
        <dbReference type="Proteomes" id="UP000178042"/>
    </source>
</evidence>
<dbReference type="NCBIfam" id="TIGR00179">
    <property type="entry name" value="murB"/>
    <property type="match status" value="1"/>
</dbReference>
<comment type="similarity">
    <text evidence="16">Belongs to the MurB family.</text>
</comment>
<evidence type="ECO:0000256" key="14">
    <source>
        <dbReference type="ARBA" id="ARBA00023316"/>
    </source>
</evidence>
<reference evidence="18 19" key="1">
    <citation type="journal article" date="2016" name="Nat. Commun.">
        <title>Thousands of microbial genomes shed light on interconnected biogeochemical processes in an aquifer system.</title>
        <authorList>
            <person name="Anantharaman K."/>
            <person name="Brown C.T."/>
            <person name="Hug L.A."/>
            <person name="Sharon I."/>
            <person name="Castelle C.J."/>
            <person name="Probst A.J."/>
            <person name="Thomas B.C."/>
            <person name="Singh A."/>
            <person name="Wilkins M.J."/>
            <person name="Karaoz U."/>
            <person name="Brodie E.L."/>
            <person name="Williams K.H."/>
            <person name="Hubbard S.S."/>
            <person name="Banfield J.F."/>
        </authorList>
    </citation>
    <scope>NUCLEOTIDE SEQUENCE [LARGE SCALE GENOMIC DNA]</scope>
</reference>
<dbReference type="AlphaFoldDB" id="A0A1F6D9A8"/>
<evidence type="ECO:0000256" key="15">
    <source>
        <dbReference type="ARBA" id="ARBA00048914"/>
    </source>
</evidence>
<comment type="subcellular location">
    <subcellularLocation>
        <location evidence="3 16">Cytoplasm</location>
    </subcellularLocation>
</comment>
<evidence type="ECO:0000256" key="9">
    <source>
        <dbReference type="ARBA" id="ARBA00022857"/>
    </source>
</evidence>
<comment type="catalytic activity">
    <reaction evidence="15 16">
        <text>UDP-N-acetyl-alpha-D-muramate + NADP(+) = UDP-N-acetyl-3-O-(1-carboxyvinyl)-alpha-D-glucosamine + NADPH + H(+)</text>
        <dbReference type="Rhea" id="RHEA:12248"/>
        <dbReference type="ChEBI" id="CHEBI:15378"/>
        <dbReference type="ChEBI" id="CHEBI:57783"/>
        <dbReference type="ChEBI" id="CHEBI:58349"/>
        <dbReference type="ChEBI" id="CHEBI:68483"/>
        <dbReference type="ChEBI" id="CHEBI:70757"/>
        <dbReference type="EC" id="1.3.1.98"/>
    </reaction>
</comment>
<evidence type="ECO:0000256" key="8">
    <source>
        <dbReference type="ARBA" id="ARBA00022827"/>
    </source>
</evidence>
<comment type="function">
    <text evidence="2 16">Cell wall formation.</text>
</comment>
<dbReference type="UniPathway" id="UPA00219"/>
<dbReference type="Pfam" id="PF01565">
    <property type="entry name" value="FAD_binding_4"/>
    <property type="match status" value="1"/>
</dbReference>
<feature type="domain" description="FAD-binding PCMH-type" evidence="17">
    <location>
        <begin position="18"/>
        <end position="188"/>
    </location>
</feature>
<name>A0A1F6D9A8_9BACT</name>
<feature type="active site" evidence="16">
    <location>
        <position position="308"/>
    </location>
</feature>
<dbReference type="Gene3D" id="3.30.43.10">
    <property type="entry name" value="Uridine Diphospho-n-acetylenolpyruvylglucosamine Reductase, domain 2"/>
    <property type="match status" value="1"/>
</dbReference>
<dbReference type="InterPro" id="IPR016167">
    <property type="entry name" value="FAD-bd_PCMH_sub1"/>
</dbReference>
<dbReference type="PROSITE" id="PS51387">
    <property type="entry name" value="FAD_PCMH"/>
    <property type="match status" value="1"/>
</dbReference>
<dbReference type="SUPFAM" id="SSF56176">
    <property type="entry name" value="FAD-binding/transporter-associated domain-like"/>
    <property type="match status" value="1"/>
</dbReference>
<evidence type="ECO:0000256" key="16">
    <source>
        <dbReference type="HAMAP-Rule" id="MF_00037"/>
    </source>
</evidence>
<keyword evidence="14 16" id="KW-0961">Cell wall biogenesis/degradation</keyword>
<dbReference type="InterPro" id="IPR006094">
    <property type="entry name" value="Oxid_FAD_bind_N"/>
</dbReference>
<dbReference type="GO" id="GO:0071555">
    <property type="term" value="P:cell wall organization"/>
    <property type="evidence" value="ECO:0007669"/>
    <property type="project" value="UniProtKB-KW"/>
</dbReference>
<dbReference type="Gene3D" id="3.90.78.10">
    <property type="entry name" value="UDP-N-acetylenolpyruvoylglucosamine reductase, C-terminal domain"/>
    <property type="match status" value="1"/>
</dbReference>
<keyword evidence="12 16" id="KW-0560">Oxidoreductase</keyword>
<dbReference type="InterPro" id="IPR016166">
    <property type="entry name" value="FAD-bd_PCMH"/>
</dbReference>
<keyword evidence="8 16" id="KW-0274">FAD</keyword>
<evidence type="ECO:0000256" key="12">
    <source>
        <dbReference type="ARBA" id="ARBA00023002"/>
    </source>
</evidence>
<keyword evidence="10 16" id="KW-0133">Cell shape</keyword>
<dbReference type="InterPro" id="IPR036635">
    <property type="entry name" value="MurB_C_sf"/>
</dbReference>
<accession>A0A1F6D9A8</accession>
<protein>
    <recommendedName>
        <fullName evidence="16">UDP-N-acetylenolpyruvoylglucosamine reductase</fullName>
        <ecNumber evidence="16">1.3.1.98</ecNumber>
    </recommendedName>
    <alternativeName>
        <fullName evidence="16">UDP-N-acetylmuramate dehydrogenase</fullName>
    </alternativeName>
</protein>
<dbReference type="PANTHER" id="PTHR21071">
    <property type="entry name" value="UDP-N-ACETYLENOLPYRUVOYLGLUCOSAMINE REDUCTASE"/>
    <property type="match status" value="1"/>
</dbReference>
<dbReference type="InterPro" id="IPR016169">
    <property type="entry name" value="FAD-bd_PCMH_sub2"/>
</dbReference>
<dbReference type="GO" id="GO:0051301">
    <property type="term" value="P:cell division"/>
    <property type="evidence" value="ECO:0007669"/>
    <property type="project" value="UniProtKB-KW"/>
</dbReference>
<dbReference type="InterPro" id="IPR003170">
    <property type="entry name" value="MurB"/>
</dbReference>
<evidence type="ECO:0000256" key="10">
    <source>
        <dbReference type="ARBA" id="ARBA00022960"/>
    </source>
</evidence>
<comment type="cofactor">
    <cofactor evidence="1 16">
        <name>FAD</name>
        <dbReference type="ChEBI" id="CHEBI:57692"/>
    </cofactor>
</comment>
<dbReference type="Proteomes" id="UP000178042">
    <property type="component" value="Unassembled WGS sequence"/>
</dbReference>
<dbReference type="GO" id="GO:0009252">
    <property type="term" value="P:peptidoglycan biosynthetic process"/>
    <property type="evidence" value="ECO:0007669"/>
    <property type="project" value="UniProtKB-UniRule"/>
</dbReference>
<dbReference type="Gene3D" id="3.30.465.10">
    <property type="match status" value="1"/>
</dbReference>